<dbReference type="AlphaFoldDB" id="A0A1V9G961"/>
<evidence type="ECO:0000313" key="2">
    <source>
        <dbReference type="Proteomes" id="UP000192796"/>
    </source>
</evidence>
<dbReference type="STRING" id="1703345.A3860_02120"/>
<dbReference type="Gene3D" id="2.30.29.80">
    <property type="match status" value="1"/>
</dbReference>
<dbReference type="SUPFAM" id="SSF160113">
    <property type="entry name" value="YegP-like"/>
    <property type="match status" value="2"/>
</dbReference>
<accession>A0A1V9G961</accession>
<gene>
    <name evidence="1" type="ORF">A3860_02120</name>
</gene>
<dbReference type="Proteomes" id="UP000192796">
    <property type="component" value="Unassembled WGS sequence"/>
</dbReference>
<protein>
    <recommendedName>
        <fullName evidence="3">DUF1508 domain-containing protein</fullName>
    </recommendedName>
</protein>
<name>A0A1V9G961_9BACT</name>
<organism evidence="1 2">
    <name type="scientific">Niastella vici</name>
    <dbReference type="NCBI Taxonomy" id="1703345"/>
    <lineage>
        <taxon>Bacteria</taxon>
        <taxon>Pseudomonadati</taxon>
        <taxon>Bacteroidota</taxon>
        <taxon>Chitinophagia</taxon>
        <taxon>Chitinophagales</taxon>
        <taxon>Chitinophagaceae</taxon>
        <taxon>Niastella</taxon>
    </lineage>
</organism>
<sequence length="187" mass="22031">MTNDIKEDWWNKKEIPKDDLILEFKLKTGKQFWAYTFSDFLYKAKEILKLDIANKTLEEIEKISSEITDIVDDELASKEAFKYWKDENGFYNFSLYMANGLPILYSNPYLTEGLCLDTIEIIRKYGKYNEFYEEIARAKGDYFFRFVTPNGDVIARSIILSTAYERDLCIDTCKKISQTAHVIEVIR</sequence>
<reference evidence="1 2" key="1">
    <citation type="submission" date="2016-03" db="EMBL/GenBank/DDBJ databases">
        <title>Niastella vici sp. nov., isolated from farmland soil.</title>
        <authorList>
            <person name="Chen L."/>
            <person name="Wang D."/>
            <person name="Yang S."/>
            <person name="Wang G."/>
        </authorList>
    </citation>
    <scope>NUCLEOTIDE SEQUENCE [LARGE SCALE GENOMIC DNA]</scope>
    <source>
        <strain evidence="1 2">DJ57</strain>
    </source>
</reference>
<dbReference type="EMBL" id="LVYD01000001">
    <property type="protein sequence ID" value="OQP67179.1"/>
    <property type="molecule type" value="Genomic_DNA"/>
</dbReference>
<comment type="caution">
    <text evidence="1">The sequence shown here is derived from an EMBL/GenBank/DDBJ whole genome shotgun (WGS) entry which is preliminary data.</text>
</comment>
<proteinExistence type="predicted"/>
<evidence type="ECO:0000313" key="1">
    <source>
        <dbReference type="EMBL" id="OQP67179.1"/>
    </source>
</evidence>
<dbReference type="InterPro" id="IPR036913">
    <property type="entry name" value="YegP-like_sf"/>
</dbReference>
<evidence type="ECO:0008006" key="3">
    <source>
        <dbReference type="Google" id="ProtNLM"/>
    </source>
</evidence>
<keyword evidence="2" id="KW-1185">Reference proteome</keyword>